<proteinExistence type="predicted"/>
<protein>
    <submittedName>
        <fullName evidence="1">Uncharacterized protein</fullName>
    </submittedName>
</protein>
<dbReference type="EMBL" id="CM042014">
    <property type="protein sequence ID" value="KAI3723258.1"/>
    <property type="molecule type" value="Genomic_DNA"/>
</dbReference>
<gene>
    <name evidence="1" type="ORF">L2E82_34721</name>
</gene>
<reference evidence="2" key="1">
    <citation type="journal article" date="2022" name="Mol. Ecol. Resour.">
        <title>The genomes of chicory, endive, great burdock and yacon provide insights into Asteraceae palaeo-polyploidization history and plant inulin production.</title>
        <authorList>
            <person name="Fan W."/>
            <person name="Wang S."/>
            <person name="Wang H."/>
            <person name="Wang A."/>
            <person name="Jiang F."/>
            <person name="Liu H."/>
            <person name="Zhao H."/>
            <person name="Xu D."/>
            <person name="Zhang Y."/>
        </authorList>
    </citation>
    <scope>NUCLEOTIDE SEQUENCE [LARGE SCALE GENOMIC DNA]</scope>
    <source>
        <strain evidence="2">cv. Punajuju</strain>
    </source>
</reference>
<evidence type="ECO:0000313" key="2">
    <source>
        <dbReference type="Proteomes" id="UP001055811"/>
    </source>
</evidence>
<evidence type="ECO:0000313" key="1">
    <source>
        <dbReference type="EMBL" id="KAI3723258.1"/>
    </source>
</evidence>
<keyword evidence="2" id="KW-1185">Reference proteome</keyword>
<name>A0ACB9BML5_CICIN</name>
<reference evidence="1 2" key="2">
    <citation type="journal article" date="2022" name="Mol. Ecol. Resour.">
        <title>The genomes of chicory, endive, great burdock and yacon provide insights into Asteraceae paleo-polyploidization history and plant inulin production.</title>
        <authorList>
            <person name="Fan W."/>
            <person name="Wang S."/>
            <person name="Wang H."/>
            <person name="Wang A."/>
            <person name="Jiang F."/>
            <person name="Liu H."/>
            <person name="Zhao H."/>
            <person name="Xu D."/>
            <person name="Zhang Y."/>
        </authorList>
    </citation>
    <scope>NUCLEOTIDE SEQUENCE [LARGE SCALE GENOMIC DNA]</scope>
    <source>
        <strain evidence="2">cv. Punajuju</strain>
        <tissue evidence="1">Leaves</tissue>
    </source>
</reference>
<comment type="caution">
    <text evidence="1">The sequence shown here is derived from an EMBL/GenBank/DDBJ whole genome shotgun (WGS) entry which is preliminary data.</text>
</comment>
<dbReference type="Proteomes" id="UP001055811">
    <property type="component" value="Linkage Group LG06"/>
</dbReference>
<sequence>MPIITQKTEEFNDQPVNAVGDDMIIIEDGSTSDSQTNPSELVKNNKCGNNGQSIHEKRVGDKSDTGSDPIGVGPNNMGLPASCFGPFPSRFTSITMVGSPCLEDMFNVVNDGRLKRRRLLEDDTNLFFPNPFEHNTQTTPRTTVPSRNTPSPPPPIAEPSVSQLGVEQNGEHSAGFEFRATIEVGKQIGIVIEEKDPILAEIIGEIGETNIDQ</sequence>
<organism evidence="1 2">
    <name type="scientific">Cichorium intybus</name>
    <name type="common">Chicory</name>
    <dbReference type="NCBI Taxonomy" id="13427"/>
    <lineage>
        <taxon>Eukaryota</taxon>
        <taxon>Viridiplantae</taxon>
        <taxon>Streptophyta</taxon>
        <taxon>Embryophyta</taxon>
        <taxon>Tracheophyta</taxon>
        <taxon>Spermatophyta</taxon>
        <taxon>Magnoliopsida</taxon>
        <taxon>eudicotyledons</taxon>
        <taxon>Gunneridae</taxon>
        <taxon>Pentapetalae</taxon>
        <taxon>asterids</taxon>
        <taxon>campanulids</taxon>
        <taxon>Asterales</taxon>
        <taxon>Asteraceae</taxon>
        <taxon>Cichorioideae</taxon>
        <taxon>Cichorieae</taxon>
        <taxon>Cichoriinae</taxon>
        <taxon>Cichorium</taxon>
    </lineage>
</organism>
<accession>A0ACB9BML5</accession>